<dbReference type="InterPro" id="IPR042099">
    <property type="entry name" value="ANL_N_sf"/>
</dbReference>
<gene>
    <name evidence="1" type="ORF">NM203_01085</name>
</gene>
<accession>A0ABT1LV49</accession>
<dbReference type="EMBL" id="JANDBD010000001">
    <property type="protein sequence ID" value="MCP9270773.1"/>
    <property type="molecule type" value="Genomic_DNA"/>
</dbReference>
<reference evidence="1 2" key="1">
    <citation type="submission" date="2022-06" db="EMBL/GenBank/DDBJ databases">
        <title>Mycolicibacterium sp. CAU 1645 isolated from seawater.</title>
        <authorList>
            <person name="Kim W."/>
        </authorList>
    </citation>
    <scope>NUCLEOTIDE SEQUENCE [LARGE SCALE GENOMIC DNA]</scope>
    <source>
        <strain evidence="1 2">CAU 1645</strain>
    </source>
</reference>
<comment type="caution">
    <text evidence="1">The sequence shown here is derived from an EMBL/GenBank/DDBJ whole genome shotgun (WGS) entry which is preliminary data.</text>
</comment>
<evidence type="ECO:0000313" key="2">
    <source>
        <dbReference type="Proteomes" id="UP001651690"/>
    </source>
</evidence>
<sequence>MVSIDLSVLDVPRAIPPDPEAYLRAAMAWHFGADTGSPFWLRAAGRLDFDPLTDVRSHDDLGLFPNLVDELRDVPVEDLIPRGYGTPPPIPRVFESGGTTGAPKRTAQLPDWIEQVTRWQIEDFTAGGFVPGAGLLCMMPGGPHGVGHFDRVVAERLGATFHAVDLDPRWVKKVAARGARAEVARYVDHVLEQALHILETQTVANLHATPPLLEAIANDDRLIDLVNRRIRYILLSGAHVDVDTMALFRGIFPGAAIALAFGSTMILSQAATRTRASEATGEHTDGDAFVFDPRSPYVVFRVVDPGTGAQVPYGERGQIVMNHVSKGMFIPNNLERDTAIRLPGPDGGVGDSVSEVAPVAVFGGEPVIEGVY</sequence>
<protein>
    <submittedName>
        <fullName evidence="1">Phenazine antibiotic biosynthesis protein</fullName>
    </submittedName>
</protein>
<dbReference type="Gene3D" id="3.40.50.12780">
    <property type="entry name" value="N-terminal domain of ligase-like"/>
    <property type="match status" value="1"/>
</dbReference>
<proteinExistence type="predicted"/>
<evidence type="ECO:0000313" key="1">
    <source>
        <dbReference type="EMBL" id="MCP9270773.1"/>
    </source>
</evidence>
<name>A0ABT1LV49_9MYCO</name>
<dbReference type="Proteomes" id="UP001651690">
    <property type="component" value="Unassembled WGS sequence"/>
</dbReference>
<dbReference type="SUPFAM" id="SSF56801">
    <property type="entry name" value="Acetyl-CoA synthetase-like"/>
    <property type="match status" value="1"/>
</dbReference>
<organism evidence="1 2">
    <name type="scientific">Mycolicibacterium arenosum</name>
    <dbReference type="NCBI Taxonomy" id="2952157"/>
    <lineage>
        <taxon>Bacteria</taxon>
        <taxon>Bacillati</taxon>
        <taxon>Actinomycetota</taxon>
        <taxon>Actinomycetes</taxon>
        <taxon>Mycobacteriales</taxon>
        <taxon>Mycobacteriaceae</taxon>
        <taxon>Mycolicibacterium</taxon>
    </lineage>
</organism>
<keyword evidence="2" id="KW-1185">Reference proteome</keyword>
<dbReference type="RefSeq" id="WP_255057741.1">
    <property type="nucleotide sequence ID" value="NZ_JANDBD010000001.1"/>
</dbReference>